<dbReference type="OrthoDB" id="5380819at2"/>
<sequence length="301" mass="32330">MVILAQERAVPAPPPLPLQLQADDGLRLAAARMPGRGPGLLLAHGFGQTRQAWSATQQRLAEAGHASLAWDVRGHGQSGRNPAHQPYAGEQFVSDVGTVARALGPAPILVGASMGGLTGLMAQARDRVFSALVLVDITPRWEAAGVERILGFMTAHPDGFESFEHAAAEIAAYLPHRRERKTPGQLAHLLQPRDDGRLGWHWDPRLLSEFIPGTEALQAPIEQACRELDVPVLLVSGGRSDLVTDHTVGHFLELAPHARHVQLPHATHMVAGDDNDAFTDTLLQFLCDLAAPHAAAHGDTR</sequence>
<gene>
    <name evidence="2" type="ORF">N790_09230</name>
</gene>
<dbReference type="Proteomes" id="UP000029392">
    <property type="component" value="Unassembled WGS sequence"/>
</dbReference>
<evidence type="ECO:0000313" key="3">
    <source>
        <dbReference type="Proteomes" id="UP000029392"/>
    </source>
</evidence>
<dbReference type="eggNOG" id="COG2267">
    <property type="taxonomic scope" value="Bacteria"/>
</dbReference>
<comment type="caution">
    <text evidence="2">The sequence shown here is derived from an EMBL/GenBank/DDBJ whole genome shotgun (WGS) entry which is preliminary data.</text>
</comment>
<accession>A0A091B4J5</accession>
<dbReference type="PANTHER" id="PTHR43194:SF2">
    <property type="entry name" value="PEROXISOMAL MEMBRANE PROTEIN LPX1"/>
    <property type="match status" value="1"/>
</dbReference>
<organism evidence="2 3">
    <name type="scientific">Arenimonas malthae CC-JY-1</name>
    <dbReference type="NCBI Taxonomy" id="1384054"/>
    <lineage>
        <taxon>Bacteria</taxon>
        <taxon>Pseudomonadati</taxon>
        <taxon>Pseudomonadota</taxon>
        <taxon>Gammaproteobacteria</taxon>
        <taxon>Lysobacterales</taxon>
        <taxon>Lysobacteraceae</taxon>
        <taxon>Arenimonas</taxon>
    </lineage>
</organism>
<keyword evidence="3" id="KW-1185">Reference proteome</keyword>
<proteinExistence type="predicted"/>
<dbReference type="Gene3D" id="3.40.50.1820">
    <property type="entry name" value="alpha/beta hydrolase"/>
    <property type="match status" value="1"/>
</dbReference>
<dbReference type="STRING" id="1384054.N790_09230"/>
<dbReference type="InterPro" id="IPR050228">
    <property type="entry name" value="Carboxylesterase_BioH"/>
</dbReference>
<dbReference type="PANTHER" id="PTHR43194">
    <property type="entry name" value="HYDROLASE ALPHA/BETA FOLD FAMILY"/>
    <property type="match status" value="1"/>
</dbReference>
<reference evidence="2 3" key="1">
    <citation type="submission" date="2013-09" db="EMBL/GenBank/DDBJ databases">
        <title>Genome sequencing of Arenimonas malthae.</title>
        <authorList>
            <person name="Chen F."/>
            <person name="Wang G."/>
        </authorList>
    </citation>
    <scope>NUCLEOTIDE SEQUENCE [LARGE SCALE GENOMIC DNA]</scope>
    <source>
        <strain evidence="2 3">CC-JY-1</strain>
    </source>
</reference>
<dbReference type="InterPro" id="IPR000073">
    <property type="entry name" value="AB_hydrolase_1"/>
</dbReference>
<dbReference type="AlphaFoldDB" id="A0A091B4J5"/>
<evidence type="ECO:0000259" key="1">
    <source>
        <dbReference type="Pfam" id="PF12697"/>
    </source>
</evidence>
<name>A0A091B4J5_9GAMM</name>
<dbReference type="Pfam" id="PF12697">
    <property type="entry name" value="Abhydrolase_6"/>
    <property type="match status" value="1"/>
</dbReference>
<evidence type="ECO:0000313" key="2">
    <source>
        <dbReference type="EMBL" id="KFN45809.1"/>
    </source>
</evidence>
<feature type="domain" description="AB hydrolase-1" evidence="1">
    <location>
        <begin position="40"/>
        <end position="280"/>
    </location>
</feature>
<protein>
    <recommendedName>
        <fullName evidence="1">AB hydrolase-1 domain-containing protein</fullName>
    </recommendedName>
</protein>
<dbReference type="SUPFAM" id="SSF53474">
    <property type="entry name" value="alpha/beta-Hydrolases"/>
    <property type="match status" value="1"/>
</dbReference>
<dbReference type="EMBL" id="AVCH01000176">
    <property type="protein sequence ID" value="KFN45809.1"/>
    <property type="molecule type" value="Genomic_DNA"/>
</dbReference>
<dbReference type="InterPro" id="IPR029058">
    <property type="entry name" value="AB_hydrolase_fold"/>
</dbReference>
<dbReference type="PATRIC" id="fig|1384054.3.peg.1960"/>